<dbReference type="AlphaFoldDB" id="A0A1W6ZKE2"/>
<dbReference type="Proteomes" id="UP000194137">
    <property type="component" value="Chromosome"/>
</dbReference>
<evidence type="ECO:0000256" key="2">
    <source>
        <dbReference type="ARBA" id="ARBA00023125"/>
    </source>
</evidence>
<dbReference type="InterPro" id="IPR001347">
    <property type="entry name" value="SIS_dom"/>
</dbReference>
<dbReference type="InterPro" id="IPR000281">
    <property type="entry name" value="HTH_RpiR"/>
</dbReference>
<keyword evidence="2" id="KW-0238">DNA-binding</keyword>
<evidence type="ECO:0000313" key="6">
    <source>
        <dbReference type="Proteomes" id="UP000194137"/>
    </source>
</evidence>
<dbReference type="EMBL" id="CP021112">
    <property type="protein sequence ID" value="ARP97809.1"/>
    <property type="molecule type" value="Genomic_DNA"/>
</dbReference>
<dbReference type="SUPFAM" id="SSF46689">
    <property type="entry name" value="Homeodomain-like"/>
    <property type="match status" value="1"/>
</dbReference>
<dbReference type="Gene3D" id="1.10.10.10">
    <property type="entry name" value="Winged helix-like DNA-binding domain superfamily/Winged helix DNA-binding domain"/>
    <property type="match status" value="1"/>
</dbReference>
<protein>
    <submittedName>
        <fullName evidence="5">Transcriptional regulator</fullName>
    </submittedName>
</protein>
<dbReference type="InterPro" id="IPR036388">
    <property type="entry name" value="WH-like_DNA-bd_sf"/>
</dbReference>
<accession>A0A1W6ZKE2</accession>
<keyword evidence="1" id="KW-0805">Transcription regulation</keyword>
<dbReference type="KEGG" id="psin:CAK95_00965"/>
<dbReference type="Pfam" id="PF01418">
    <property type="entry name" value="HTH_6"/>
    <property type="match status" value="1"/>
</dbReference>
<dbReference type="PROSITE" id="PS51071">
    <property type="entry name" value="HTH_RPIR"/>
    <property type="match status" value="1"/>
</dbReference>
<dbReference type="InterPro" id="IPR035472">
    <property type="entry name" value="RpiR-like_SIS"/>
</dbReference>
<dbReference type="RefSeq" id="WP_086086129.1">
    <property type="nucleotide sequence ID" value="NZ_CP021112.1"/>
</dbReference>
<dbReference type="InterPro" id="IPR047640">
    <property type="entry name" value="RpiR-like"/>
</dbReference>
<dbReference type="STRING" id="1235591.CAK95_00965"/>
<dbReference type="GO" id="GO:0003700">
    <property type="term" value="F:DNA-binding transcription factor activity"/>
    <property type="evidence" value="ECO:0007669"/>
    <property type="project" value="InterPro"/>
</dbReference>
<gene>
    <name evidence="5" type="ORF">CAK95_00965</name>
</gene>
<dbReference type="Pfam" id="PF01380">
    <property type="entry name" value="SIS"/>
    <property type="match status" value="1"/>
</dbReference>
<keyword evidence="6" id="KW-1185">Reference proteome</keyword>
<evidence type="ECO:0000256" key="4">
    <source>
        <dbReference type="SAM" id="MobiDB-lite"/>
    </source>
</evidence>
<evidence type="ECO:0000256" key="3">
    <source>
        <dbReference type="ARBA" id="ARBA00023163"/>
    </source>
</evidence>
<evidence type="ECO:0000313" key="5">
    <source>
        <dbReference type="EMBL" id="ARP97809.1"/>
    </source>
</evidence>
<dbReference type="SUPFAM" id="SSF53697">
    <property type="entry name" value="SIS domain"/>
    <property type="match status" value="1"/>
</dbReference>
<dbReference type="InterPro" id="IPR046348">
    <property type="entry name" value="SIS_dom_sf"/>
</dbReference>
<dbReference type="GO" id="GO:1901135">
    <property type="term" value="P:carbohydrate derivative metabolic process"/>
    <property type="evidence" value="ECO:0007669"/>
    <property type="project" value="InterPro"/>
</dbReference>
<dbReference type="OrthoDB" id="8582409at2"/>
<organism evidence="5 6">
    <name type="scientific">Pseudorhodoplanes sinuspersici</name>
    <dbReference type="NCBI Taxonomy" id="1235591"/>
    <lineage>
        <taxon>Bacteria</taxon>
        <taxon>Pseudomonadati</taxon>
        <taxon>Pseudomonadota</taxon>
        <taxon>Alphaproteobacteria</taxon>
        <taxon>Hyphomicrobiales</taxon>
        <taxon>Pseudorhodoplanes</taxon>
    </lineage>
</organism>
<reference evidence="5 6" key="1">
    <citation type="submission" date="2017-05" db="EMBL/GenBank/DDBJ databases">
        <title>Full genome sequence of Pseudorhodoplanes sinuspersici.</title>
        <authorList>
            <person name="Dastgheib S.M.M."/>
            <person name="Shavandi M."/>
            <person name="Tirandaz H."/>
        </authorList>
    </citation>
    <scope>NUCLEOTIDE SEQUENCE [LARGE SCALE GENOMIC DNA]</scope>
    <source>
        <strain evidence="5 6">RIPI110</strain>
    </source>
</reference>
<name>A0A1W6ZKE2_9HYPH</name>
<dbReference type="PANTHER" id="PTHR30514:SF1">
    <property type="entry name" value="HTH-TYPE TRANSCRIPTIONAL REGULATOR HEXR-RELATED"/>
    <property type="match status" value="1"/>
</dbReference>
<dbReference type="Gene3D" id="3.40.50.10490">
    <property type="entry name" value="Glucose-6-phosphate isomerase like protein, domain 1"/>
    <property type="match status" value="1"/>
</dbReference>
<keyword evidence="3" id="KW-0804">Transcription</keyword>
<dbReference type="GO" id="GO:0003677">
    <property type="term" value="F:DNA binding"/>
    <property type="evidence" value="ECO:0007669"/>
    <property type="project" value="UniProtKB-KW"/>
</dbReference>
<dbReference type="GO" id="GO:0097367">
    <property type="term" value="F:carbohydrate derivative binding"/>
    <property type="evidence" value="ECO:0007669"/>
    <property type="project" value="InterPro"/>
</dbReference>
<dbReference type="CDD" id="cd05013">
    <property type="entry name" value="SIS_RpiR"/>
    <property type="match status" value="1"/>
</dbReference>
<feature type="region of interest" description="Disordered" evidence="4">
    <location>
        <begin position="1"/>
        <end position="27"/>
    </location>
</feature>
<dbReference type="PROSITE" id="PS51464">
    <property type="entry name" value="SIS"/>
    <property type="match status" value="1"/>
</dbReference>
<evidence type="ECO:0000256" key="1">
    <source>
        <dbReference type="ARBA" id="ARBA00023015"/>
    </source>
</evidence>
<dbReference type="PANTHER" id="PTHR30514">
    <property type="entry name" value="GLUCOKINASE"/>
    <property type="match status" value="1"/>
</dbReference>
<dbReference type="InterPro" id="IPR009057">
    <property type="entry name" value="Homeodomain-like_sf"/>
</dbReference>
<sequence>MKKATAFRPRKNVRPEGVNPNRASETNGLQADALTGVVGRLSAMRARLSPTAQRIADFILANAGDVVHMSVTEVAEKTRSSEGSVVGLCQQLGARGFQQIKIALARDLVQPVQFIHEDLNRGDETRAVLEKIFASDIQALQDTLKVLDTAQMARAVKAIVKARRVEVYGVGSAAPVAEDTNYRLMRIGIETKVVIDSHVQAISASLTGRDVATITISHSGSTIETVTATRLAKQAGATTICITNYGKAPLLSHADIVLHTMAKETQFRTEAMTSRIAQLAVVDALIASLALATYDKSVDTIAKTFDVLSTKRF</sequence>
<proteinExistence type="predicted"/>
<feature type="compositionally biased region" description="Basic residues" evidence="4">
    <location>
        <begin position="1"/>
        <end position="12"/>
    </location>
</feature>